<dbReference type="STRING" id="1108812.AWC16_18890"/>
<sequence length="108" mass="11824">MYPIDVAETCSRGDGDSIGLPPVAAQDLDRVLDHALHHPISEWEDAATRAVATVGQSPECGLLRSEMTEQQVAEHTWACGGELLIDCEGYHMPLLRVIRNNMRIAGML</sequence>
<evidence type="ECO:0000313" key="2">
    <source>
        <dbReference type="Proteomes" id="UP000193866"/>
    </source>
</evidence>
<organism evidence="1 2">
    <name type="scientific">Mycolicibacter longobardus</name>
    <dbReference type="NCBI Taxonomy" id="1108812"/>
    <lineage>
        <taxon>Bacteria</taxon>
        <taxon>Bacillati</taxon>
        <taxon>Actinomycetota</taxon>
        <taxon>Actinomycetes</taxon>
        <taxon>Mycobacteriales</taxon>
        <taxon>Mycobacteriaceae</taxon>
        <taxon>Mycolicibacter</taxon>
    </lineage>
</organism>
<dbReference type="Proteomes" id="UP000193866">
    <property type="component" value="Unassembled WGS sequence"/>
</dbReference>
<dbReference type="EMBL" id="LQPG01000035">
    <property type="protein sequence ID" value="ORW08469.1"/>
    <property type="molecule type" value="Genomic_DNA"/>
</dbReference>
<keyword evidence="2" id="KW-1185">Reference proteome</keyword>
<gene>
    <name evidence="1" type="ORF">AWC16_18890</name>
</gene>
<protein>
    <submittedName>
        <fullName evidence="1">Uncharacterized protein</fullName>
    </submittedName>
</protein>
<name>A0A1X1YBL8_9MYCO</name>
<accession>A0A1X1YBL8</accession>
<evidence type="ECO:0000313" key="1">
    <source>
        <dbReference type="EMBL" id="ORW08469.1"/>
    </source>
</evidence>
<dbReference type="AlphaFoldDB" id="A0A1X1YBL8"/>
<proteinExistence type="predicted"/>
<comment type="caution">
    <text evidence="1">The sequence shown here is derived from an EMBL/GenBank/DDBJ whole genome shotgun (WGS) entry which is preliminary data.</text>
</comment>
<reference evidence="1 2" key="1">
    <citation type="submission" date="2016-01" db="EMBL/GenBank/DDBJ databases">
        <title>The new phylogeny of the genus Mycobacterium.</title>
        <authorList>
            <person name="Tarcisio F."/>
            <person name="Conor M."/>
            <person name="Antonella G."/>
            <person name="Elisabetta G."/>
            <person name="Giulia F.S."/>
            <person name="Sara T."/>
            <person name="Anna F."/>
            <person name="Clotilde B."/>
            <person name="Roberto B."/>
            <person name="Veronica D.S."/>
            <person name="Fabio R."/>
            <person name="Monica P."/>
            <person name="Olivier J."/>
            <person name="Enrico T."/>
            <person name="Nicola S."/>
        </authorList>
    </citation>
    <scope>NUCLEOTIDE SEQUENCE [LARGE SCALE GENOMIC DNA]</scope>
    <source>
        <strain evidence="1 2">DSM 45394</strain>
    </source>
</reference>